<dbReference type="Proteomes" id="UP001164539">
    <property type="component" value="Chromosome 2"/>
</dbReference>
<organism evidence="1 2">
    <name type="scientific">Melia azedarach</name>
    <name type="common">Chinaberry tree</name>
    <dbReference type="NCBI Taxonomy" id="155640"/>
    <lineage>
        <taxon>Eukaryota</taxon>
        <taxon>Viridiplantae</taxon>
        <taxon>Streptophyta</taxon>
        <taxon>Embryophyta</taxon>
        <taxon>Tracheophyta</taxon>
        <taxon>Spermatophyta</taxon>
        <taxon>Magnoliopsida</taxon>
        <taxon>eudicotyledons</taxon>
        <taxon>Gunneridae</taxon>
        <taxon>Pentapetalae</taxon>
        <taxon>rosids</taxon>
        <taxon>malvids</taxon>
        <taxon>Sapindales</taxon>
        <taxon>Meliaceae</taxon>
        <taxon>Melia</taxon>
    </lineage>
</organism>
<name>A0ACC1YPC9_MELAZ</name>
<gene>
    <name evidence="1" type="ORF">OWV82_004189</name>
</gene>
<evidence type="ECO:0000313" key="2">
    <source>
        <dbReference type="Proteomes" id="UP001164539"/>
    </source>
</evidence>
<protein>
    <submittedName>
        <fullName evidence="1">COP1-interacting protein 4.1</fullName>
    </submittedName>
</protein>
<accession>A0ACC1YPC9</accession>
<dbReference type="EMBL" id="CM051395">
    <property type="protein sequence ID" value="KAJ4725296.1"/>
    <property type="molecule type" value="Genomic_DNA"/>
</dbReference>
<comment type="caution">
    <text evidence="1">The sequence shown here is derived from an EMBL/GenBank/DDBJ whole genome shotgun (WGS) entry which is preliminary data.</text>
</comment>
<evidence type="ECO:0000313" key="1">
    <source>
        <dbReference type="EMBL" id="KAJ4725296.1"/>
    </source>
</evidence>
<keyword evidence="2" id="KW-1185">Reference proteome</keyword>
<sequence length="264" mass="28870">MRMASSSEEVAVFTDTNLGTRIAMAVSPGISVGDFKKELERTHFSCFPRIGEIKVCGLLVKRKASFYHLPNSMPIKHVFQGLKGTWFLHVEAKPLLEMDGSGLCPCIDAKVRDHNVIVSNATNSLITDTEKNGIISLGEKGRINGSCGSTPLPKEHSRTVSLVKRKRNREKRVEYAVACNSSPLAEIPSERASSNFSEMRKFGSPPGKTEVGRRLVKASKIISISACKTSPTISLCRFKNGKLLHNGAASLAQYSVFEISDNDD</sequence>
<proteinExistence type="predicted"/>
<reference evidence="1 2" key="1">
    <citation type="journal article" date="2023" name="Science">
        <title>Complex scaffold remodeling in plant triterpene biosynthesis.</title>
        <authorList>
            <person name="De La Pena R."/>
            <person name="Hodgson H."/>
            <person name="Liu J.C."/>
            <person name="Stephenson M.J."/>
            <person name="Martin A.C."/>
            <person name="Owen C."/>
            <person name="Harkess A."/>
            <person name="Leebens-Mack J."/>
            <person name="Jimenez L.E."/>
            <person name="Osbourn A."/>
            <person name="Sattely E.S."/>
        </authorList>
    </citation>
    <scope>NUCLEOTIDE SEQUENCE [LARGE SCALE GENOMIC DNA]</scope>
    <source>
        <strain evidence="2">cv. JPN11</strain>
        <tissue evidence="1">Leaf</tissue>
    </source>
</reference>